<dbReference type="Gene3D" id="1.20.1640.10">
    <property type="entry name" value="Multidrug efflux transporter AcrB transmembrane domain"/>
    <property type="match status" value="2"/>
</dbReference>
<feature type="transmembrane region" description="Helical" evidence="6">
    <location>
        <begin position="619"/>
        <end position="639"/>
    </location>
</feature>
<dbReference type="Pfam" id="PF03176">
    <property type="entry name" value="MMPL"/>
    <property type="match status" value="2"/>
</dbReference>
<comment type="subcellular location">
    <subcellularLocation>
        <location evidence="1">Cell membrane</location>
        <topology evidence="1">Multi-pass membrane protein</topology>
    </subcellularLocation>
</comment>
<feature type="transmembrane region" description="Helical" evidence="6">
    <location>
        <begin position="285"/>
        <end position="308"/>
    </location>
</feature>
<dbReference type="AlphaFoldDB" id="A0A451A224"/>
<feature type="domain" description="SSD" evidence="7">
    <location>
        <begin position="644"/>
        <end position="772"/>
    </location>
</feature>
<reference evidence="8" key="1">
    <citation type="submission" date="2019-02" db="EMBL/GenBank/DDBJ databases">
        <authorList>
            <person name="Gruber-Vodicka R. H."/>
            <person name="Seah K. B. B."/>
        </authorList>
    </citation>
    <scope>NUCLEOTIDE SEQUENCE</scope>
    <source>
        <strain evidence="8">BECK_BY1</strain>
    </source>
</reference>
<feature type="transmembrane region" description="Helical" evidence="6">
    <location>
        <begin position="251"/>
        <end position="273"/>
    </location>
</feature>
<sequence>MLKNAEQTLAAWIIRYRWWFLILMPLLVLALANGMKALKFSIDYRMYFSEDNPHLQAFNYLEKTYTQDDNIIFLLIPEDGQVFTRETLTAVEALTEMAWQLPYSLRVDSLSNFQYTSASNDDLIVRDLIRNADRLSGAEIAEIRRIALEEPLIAQRLVPKEANATIINVTIQLPRVNEIKEVPEVTLAAREMVDKIRADYPHIDVRLSGIVVMNNTYNEASQNDMGFLVPISFGVMGITLVLLLRGAMGTLTTFIVIIMSILSGMGAGGYLGLALSPPSSISPTIILTIVIANSVHILVVFYHQLRLAPSHGGKWHGKMERQAAMQESLRINLQPIFLTSLTTIIGFLSLNLSEVPPFRDLGNFVSAGVGISFLLSLTFLPALMMLLPVRVRHIKANSSIMDRLVEHIAEFVVHHRNWLLWTIGGVVIILISFIPRNELNDNFINYFDESISFRRDTDLLDKHLGGVYGIDYSLDTHQSNGIHDPIFLAKVEAFAQWLRQQPKVLHVNTITDTLKRLNRNLHGDDPTWYRLPENRELAAQSLLLYEMSLPYGLDLNNQINVDKSATRIRISTRTLSTNEVLALEKNARQWLEDNAPELVAQGMSPAMMFSHVGARNIRAMLSAVALALVLISLILILGLRSFKIGLISMLPNLIPVTLAFGIWGILVGEINLALSLVITMTIGIVVDDTIHFLSKYLRARREYRASSEDAVRYAFLQVGPALITTSLVLVIGFLVLTLSSFYLNSSMGVMVAMVISIALVISFLLLPTLLMKLRNV</sequence>
<name>A0A451A224_9GAMM</name>
<keyword evidence="4 6" id="KW-1133">Transmembrane helix</keyword>
<dbReference type="GO" id="GO:0022857">
    <property type="term" value="F:transmembrane transporter activity"/>
    <property type="evidence" value="ECO:0007669"/>
    <property type="project" value="InterPro"/>
</dbReference>
<dbReference type="GO" id="GO:0005886">
    <property type="term" value="C:plasma membrane"/>
    <property type="evidence" value="ECO:0007669"/>
    <property type="project" value="UniProtKB-SubCell"/>
</dbReference>
<dbReference type="InterPro" id="IPR050545">
    <property type="entry name" value="Mycobact_MmpL"/>
</dbReference>
<dbReference type="InterPro" id="IPR000731">
    <property type="entry name" value="SSD"/>
</dbReference>
<feature type="transmembrane region" description="Helical" evidence="6">
    <location>
        <begin position="646"/>
        <end position="666"/>
    </location>
</feature>
<feature type="transmembrane region" description="Helical" evidence="6">
    <location>
        <begin position="714"/>
        <end position="743"/>
    </location>
</feature>
<keyword evidence="2" id="KW-1003">Cell membrane</keyword>
<feature type="transmembrane region" description="Helical" evidence="6">
    <location>
        <begin position="225"/>
        <end position="244"/>
    </location>
</feature>
<evidence type="ECO:0000256" key="6">
    <source>
        <dbReference type="SAM" id="Phobius"/>
    </source>
</evidence>
<feature type="domain" description="SSD" evidence="7">
    <location>
        <begin position="251"/>
        <end position="386"/>
    </location>
</feature>
<evidence type="ECO:0000259" key="7">
    <source>
        <dbReference type="PROSITE" id="PS50156"/>
    </source>
</evidence>
<evidence type="ECO:0000256" key="4">
    <source>
        <dbReference type="ARBA" id="ARBA00022989"/>
    </source>
</evidence>
<evidence type="ECO:0000256" key="1">
    <source>
        <dbReference type="ARBA" id="ARBA00004651"/>
    </source>
</evidence>
<dbReference type="PANTHER" id="PTHR33406">
    <property type="entry name" value="MEMBRANE PROTEIN MJ1562-RELATED"/>
    <property type="match status" value="1"/>
</dbReference>
<keyword evidence="3 6" id="KW-0812">Transmembrane</keyword>
<evidence type="ECO:0000256" key="2">
    <source>
        <dbReference type="ARBA" id="ARBA00022475"/>
    </source>
</evidence>
<evidence type="ECO:0000256" key="5">
    <source>
        <dbReference type="ARBA" id="ARBA00023136"/>
    </source>
</evidence>
<dbReference type="PRINTS" id="PR00702">
    <property type="entry name" value="ACRIFLAVINRP"/>
</dbReference>
<dbReference type="PROSITE" id="PS50156">
    <property type="entry name" value="SSD"/>
    <property type="match status" value="2"/>
</dbReference>
<feature type="transmembrane region" description="Helical" evidence="6">
    <location>
        <begin position="749"/>
        <end position="770"/>
    </location>
</feature>
<evidence type="ECO:0000313" key="8">
    <source>
        <dbReference type="EMBL" id="VFK60090.1"/>
    </source>
</evidence>
<accession>A0A451A224</accession>
<gene>
    <name evidence="8" type="ORF">BECKTUN1418D_GA0071000_11153</name>
</gene>
<protein>
    <recommendedName>
        <fullName evidence="7">SSD domain-containing protein</fullName>
    </recommendedName>
</protein>
<organism evidence="8">
    <name type="scientific">Candidatus Kentrum sp. TUN</name>
    <dbReference type="NCBI Taxonomy" id="2126343"/>
    <lineage>
        <taxon>Bacteria</taxon>
        <taxon>Pseudomonadati</taxon>
        <taxon>Pseudomonadota</taxon>
        <taxon>Gammaproteobacteria</taxon>
        <taxon>Candidatus Kentrum</taxon>
    </lineage>
</organism>
<dbReference type="EMBL" id="CAADFX010000115">
    <property type="protein sequence ID" value="VFK60090.1"/>
    <property type="molecule type" value="Genomic_DNA"/>
</dbReference>
<evidence type="ECO:0000256" key="3">
    <source>
        <dbReference type="ARBA" id="ARBA00022692"/>
    </source>
</evidence>
<feature type="transmembrane region" description="Helical" evidence="6">
    <location>
        <begin position="672"/>
        <end position="693"/>
    </location>
</feature>
<dbReference type="SUPFAM" id="SSF82866">
    <property type="entry name" value="Multidrug efflux transporter AcrB transmembrane domain"/>
    <property type="match status" value="2"/>
</dbReference>
<dbReference type="PANTHER" id="PTHR33406:SF12">
    <property type="entry name" value="BLR2997 PROTEIN"/>
    <property type="match status" value="1"/>
</dbReference>
<feature type="transmembrane region" description="Helical" evidence="6">
    <location>
        <begin position="364"/>
        <end position="387"/>
    </location>
</feature>
<dbReference type="InterPro" id="IPR001036">
    <property type="entry name" value="Acrflvin-R"/>
</dbReference>
<keyword evidence="5 6" id="KW-0472">Membrane</keyword>
<proteinExistence type="predicted"/>
<feature type="transmembrane region" description="Helical" evidence="6">
    <location>
        <begin position="329"/>
        <end position="352"/>
    </location>
</feature>
<dbReference type="InterPro" id="IPR004869">
    <property type="entry name" value="MMPL_dom"/>
</dbReference>
<feature type="transmembrane region" description="Helical" evidence="6">
    <location>
        <begin position="418"/>
        <end position="435"/>
    </location>
</feature>